<organism evidence="1 2">
    <name type="scientific">Pseudobacter ginsenosidimutans</name>
    <dbReference type="NCBI Taxonomy" id="661488"/>
    <lineage>
        <taxon>Bacteria</taxon>
        <taxon>Pseudomonadati</taxon>
        <taxon>Bacteroidota</taxon>
        <taxon>Chitinophagia</taxon>
        <taxon>Chitinophagales</taxon>
        <taxon>Chitinophagaceae</taxon>
        <taxon>Pseudobacter</taxon>
    </lineage>
</organism>
<gene>
    <name evidence="1" type="ORF">EV199_4403</name>
</gene>
<evidence type="ECO:0000313" key="2">
    <source>
        <dbReference type="Proteomes" id="UP000293874"/>
    </source>
</evidence>
<name>A0A4Q7MUC2_9BACT</name>
<dbReference type="Proteomes" id="UP000293874">
    <property type="component" value="Unassembled WGS sequence"/>
</dbReference>
<proteinExistence type="predicted"/>
<dbReference type="AlphaFoldDB" id="A0A4Q7MUC2"/>
<protein>
    <submittedName>
        <fullName evidence="1">Uncharacterized protein</fullName>
    </submittedName>
</protein>
<comment type="caution">
    <text evidence="1">The sequence shown here is derived from an EMBL/GenBank/DDBJ whole genome shotgun (WGS) entry which is preliminary data.</text>
</comment>
<reference evidence="1 2" key="1">
    <citation type="submission" date="2019-02" db="EMBL/GenBank/DDBJ databases">
        <title>Genomic Encyclopedia of Type Strains, Phase IV (KMG-IV): sequencing the most valuable type-strain genomes for metagenomic binning, comparative biology and taxonomic classification.</title>
        <authorList>
            <person name="Goeker M."/>
        </authorList>
    </citation>
    <scope>NUCLEOTIDE SEQUENCE [LARGE SCALE GENOMIC DNA]</scope>
    <source>
        <strain evidence="1 2">DSM 18116</strain>
    </source>
</reference>
<accession>A0A4Q7MUC2</accession>
<sequence>MFSVNHFNFLLSVFFCAGQNCLYDCTIIVWQTWNALIYQYSEKFSLYLLVPFFQNSNHAQTQQLTFL</sequence>
<keyword evidence="2" id="KW-1185">Reference proteome</keyword>
<dbReference type="EMBL" id="SGXA01000002">
    <property type="protein sequence ID" value="RZS72482.1"/>
    <property type="molecule type" value="Genomic_DNA"/>
</dbReference>
<evidence type="ECO:0000313" key="1">
    <source>
        <dbReference type="EMBL" id="RZS72482.1"/>
    </source>
</evidence>